<name>A0A2M4CCC8_9DIPT</name>
<feature type="region of interest" description="Disordered" evidence="1">
    <location>
        <begin position="31"/>
        <end position="79"/>
    </location>
</feature>
<accession>A0A2M4CCC8</accession>
<proteinExistence type="predicted"/>
<evidence type="ECO:0000256" key="1">
    <source>
        <dbReference type="SAM" id="MobiDB-lite"/>
    </source>
</evidence>
<reference evidence="2" key="1">
    <citation type="submission" date="2018-01" db="EMBL/GenBank/DDBJ databases">
        <title>An insight into the sialome of Amazonian anophelines.</title>
        <authorList>
            <person name="Ribeiro J.M."/>
            <person name="Scarpassa V."/>
            <person name="Calvo E."/>
        </authorList>
    </citation>
    <scope>NUCLEOTIDE SEQUENCE</scope>
    <source>
        <tissue evidence="2">Salivary glands</tissue>
    </source>
</reference>
<dbReference type="EMBL" id="GGFJ01013650">
    <property type="protein sequence ID" value="MBW62791.1"/>
    <property type="molecule type" value="Transcribed_RNA"/>
</dbReference>
<sequence>MFRRRMERYVYLSAAAAAAALCSALRNQRAPSYLSAESQVSPTVTDGWSEEPKRRDLASDSSSSTTGGLEKPPKKQNTK</sequence>
<organism evidence="2">
    <name type="scientific">Anopheles marajoara</name>
    <dbReference type="NCBI Taxonomy" id="58244"/>
    <lineage>
        <taxon>Eukaryota</taxon>
        <taxon>Metazoa</taxon>
        <taxon>Ecdysozoa</taxon>
        <taxon>Arthropoda</taxon>
        <taxon>Hexapoda</taxon>
        <taxon>Insecta</taxon>
        <taxon>Pterygota</taxon>
        <taxon>Neoptera</taxon>
        <taxon>Endopterygota</taxon>
        <taxon>Diptera</taxon>
        <taxon>Nematocera</taxon>
        <taxon>Culicoidea</taxon>
        <taxon>Culicidae</taxon>
        <taxon>Anophelinae</taxon>
        <taxon>Anopheles</taxon>
    </lineage>
</organism>
<evidence type="ECO:0000313" key="2">
    <source>
        <dbReference type="EMBL" id="MBW62791.1"/>
    </source>
</evidence>
<feature type="compositionally biased region" description="Polar residues" evidence="1">
    <location>
        <begin position="35"/>
        <end position="46"/>
    </location>
</feature>
<dbReference type="AlphaFoldDB" id="A0A2M4CCC8"/>
<protein>
    <submittedName>
        <fullName evidence="2">Putative secreted protein</fullName>
    </submittedName>
</protein>